<sequence length="338" mass="37399">MKTRNNNSDARRKAHIEQNDVFSNNALLALMADHELDAEIRQYLTSAFSDNTKRAYRADLAHFEAWGGTIPAPPAMIARYIADHARKLSNSTLSRRLVAIGHAHTAQGHANPTDALLVRATLKGIRRTVGTAVKQAAALKYEDLLKMVRKLRGLRGKRDAALLLFGFASAMRRSELVALNVEDLQFCEQGVIANIRRSKTDQDQRGRLVAIPRMQADANLRRSKYCPVQHLENWLKAAGITSGALFRSVNRFDHVMPSRLSGQSVSLIIKQRAIEAGIDASRLSGHSLRAGFVTAAAQSGAPTTRIRAQTGHASDSMLQRYIRDAELFSNNANADLWR</sequence>
<dbReference type="InterPro" id="IPR052925">
    <property type="entry name" value="Phage_Integrase-like_Recomb"/>
</dbReference>
<dbReference type="CDD" id="cd00799">
    <property type="entry name" value="INT_Cre_C"/>
    <property type="match status" value="1"/>
</dbReference>
<feature type="domain" description="Tyr recombinase" evidence="5">
    <location>
        <begin position="134"/>
        <end position="338"/>
    </location>
</feature>
<dbReference type="InterPro" id="IPR002104">
    <property type="entry name" value="Integrase_catalytic"/>
</dbReference>
<dbReference type="InterPro" id="IPR044068">
    <property type="entry name" value="CB"/>
</dbReference>
<dbReference type="InterPro" id="IPR011010">
    <property type="entry name" value="DNA_brk_join_enz"/>
</dbReference>
<keyword evidence="2 4" id="KW-0238">DNA-binding</keyword>
<dbReference type="SUPFAM" id="SSF47823">
    <property type="entry name" value="lambda integrase-like, N-terminal domain"/>
    <property type="match status" value="1"/>
</dbReference>
<organism evidence="7 8">
    <name type="scientific">Zoogloea oryzae</name>
    <dbReference type="NCBI Taxonomy" id="310767"/>
    <lineage>
        <taxon>Bacteria</taxon>
        <taxon>Pseudomonadati</taxon>
        <taxon>Pseudomonadota</taxon>
        <taxon>Betaproteobacteria</taxon>
        <taxon>Rhodocyclales</taxon>
        <taxon>Zoogloeaceae</taxon>
        <taxon>Zoogloea</taxon>
    </lineage>
</organism>
<dbReference type="PROSITE" id="PS51898">
    <property type="entry name" value="TYR_RECOMBINASE"/>
    <property type="match status" value="1"/>
</dbReference>
<evidence type="ECO:0000259" key="6">
    <source>
        <dbReference type="PROSITE" id="PS51900"/>
    </source>
</evidence>
<accession>A0ABQ6FED5</accession>
<dbReference type="Pfam" id="PF00589">
    <property type="entry name" value="Phage_integrase"/>
    <property type="match status" value="1"/>
</dbReference>
<comment type="caution">
    <text evidence="7">The sequence shown here is derived from an EMBL/GenBank/DDBJ whole genome shotgun (WGS) entry which is preliminary data.</text>
</comment>
<dbReference type="Proteomes" id="UP001157167">
    <property type="component" value="Unassembled WGS sequence"/>
</dbReference>
<name>A0ABQ6FED5_9RHOO</name>
<proteinExistence type="predicted"/>
<keyword evidence="3" id="KW-0233">DNA recombination</keyword>
<dbReference type="PANTHER" id="PTHR34605:SF3">
    <property type="entry name" value="P CELL-TYPE AGGLUTINATION PROTEIN MAP4-LIKE-RELATED"/>
    <property type="match status" value="1"/>
</dbReference>
<dbReference type="InterPro" id="IPR013762">
    <property type="entry name" value="Integrase-like_cat_sf"/>
</dbReference>
<evidence type="ECO:0000256" key="1">
    <source>
        <dbReference type="ARBA" id="ARBA00022908"/>
    </source>
</evidence>
<dbReference type="EMBL" id="BSPX01000035">
    <property type="protein sequence ID" value="GLT22951.1"/>
    <property type="molecule type" value="Genomic_DNA"/>
</dbReference>
<evidence type="ECO:0000313" key="7">
    <source>
        <dbReference type="EMBL" id="GLT22951.1"/>
    </source>
</evidence>
<dbReference type="InterPro" id="IPR010998">
    <property type="entry name" value="Integrase_recombinase_N"/>
</dbReference>
<gene>
    <name evidence="7" type="ORF">GCM10007933_24120</name>
</gene>
<feature type="domain" description="Core-binding (CB)" evidence="6">
    <location>
        <begin position="31"/>
        <end position="108"/>
    </location>
</feature>
<dbReference type="PANTHER" id="PTHR34605">
    <property type="entry name" value="PHAGE_INTEGRASE DOMAIN-CONTAINING PROTEIN"/>
    <property type="match status" value="1"/>
</dbReference>
<evidence type="ECO:0000256" key="2">
    <source>
        <dbReference type="ARBA" id="ARBA00023125"/>
    </source>
</evidence>
<dbReference type="Gene3D" id="1.10.443.10">
    <property type="entry name" value="Intergrase catalytic core"/>
    <property type="match status" value="1"/>
</dbReference>
<protein>
    <submittedName>
        <fullName evidence="7">Recombinase</fullName>
    </submittedName>
</protein>
<dbReference type="RefSeq" id="WP_284188213.1">
    <property type="nucleotide sequence ID" value="NZ_BSPX01000035.1"/>
</dbReference>
<evidence type="ECO:0000259" key="5">
    <source>
        <dbReference type="PROSITE" id="PS51898"/>
    </source>
</evidence>
<dbReference type="PROSITE" id="PS51900">
    <property type="entry name" value="CB"/>
    <property type="match status" value="1"/>
</dbReference>
<dbReference type="SUPFAM" id="SSF56349">
    <property type="entry name" value="DNA breaking-rejoining enzymes"/>
    <property type="match status" value="1"/>
</dbReference>
<dbReference type="Gene3D" id="1.10.150.130">
    <property type="match status" value="1"/>
</dbReference>
<reference evidence="8" key="1">
    <citation type="journal article" date="2019" name="Int. J. Syst. Evol. Microbiol.">
        <title>The Global Catalogue of Microorganisms (GCM) 10K type strain sequencing project: providing services to taxonomists for standard genome sequencing and annotation.</title>
        <authorList>
            <consortium name="The Broad Institute Genomics Platform"/>
            <consortium name="The Broad Institute Genome Sequencing Center for Infectious Disease"/>
            <person name="Wu L."/>
            <person name="Ma J."/>
        </authorList>
    </citation>
    <scope>NUCLEOTIDE SEQUENCE [LARGE SCALE GENOMIC DNA]</scope>
    <source>
        <strain evidence="8">NBRC 102407</strain>
    </source>
</reference>
<evidence type="ECO:0000256" key="3">
    <source>
        <dbReference type="ARBA" id="ARBA00023172"/>
    </source>
</evidence>
<keyword evidence="1" id="KW-0229">DNA integration</keyword>
<evidence type="ECO:0000256" key="4">
    <source>
        <dbReference type="PROSITE-ProRule" id="PRU01248"/>
    </source>
</evidence>
<evidence type="ECO:0000313" key="8">
    <source>
        <dbReference type="Proteomes" id="UP001157167"/>
    </source>
</evidence>
<keyword evidence="8" id="KW-1185">Reference proteome</keyword>